<feature type="region of interest" description="Disordered" evidence="1">
    <location>
        <begin position="1"/>
        <end position="24"/>
    </location>
</feature>
<organism evidence="2 3">
    <name type="scientific">Streptomyces albireticuli</name>
    <dbReference type="NCBI Taxonomy" id="1940"/>
    <lineage>
        <taxon>Bacteria</taxon>
        <taxon>Bacillati</taxon>
        <taxon>Actinomycetota</taxon>
        <taxon>Actinomycetes</taxon>
        <taxon>Kitasatosporales</taxon>
        <taxon>Streptomycetaceae</taxon>
        <taxon>Streptomyces</taxon>
    </lineage>
</organism>
<dbReference type="Pfam" id="PF21848">
    <property type="entry name" value="DUF6907"/>
    <property type="match status" value="1"/>
</dbReference>
<dbReference type="InterPro" id="IPR054202">
    <property type="entry name" value="DUF6907"/>
</dbReference>
<evidence type="ECO:0000313" key="2">
    <source>
        <dbReference type="EMBL" id="PAU46567.1"/>
    </source>
</evidence>
<protein>
    <submittedName>
        <fullName evidence="2">Uncharacterized protein</fullName>
    </submittedName>
</protein>
<dbReference type="AlphaFoldDB" id="A0A2A2D546"/>
<dbReference type="Proteomes" id="UP000218944">
    <property type="component" value="Unassembled WGS sequence"/>
</dbReference>
<name>A0A2A2D546_9ACTN</name>
<dbReference type="EMBL" id="NSJV01000446">
    <property type="protein sequence ID" value="PAU46567.1"/>
    <property type="molecule type" value="Genomic_DNA"/>
</dbReference>
<keyword evidence="3" id="KW-1185">Reference proteome</keyword>
<proteinExistence type="predicted"/>
<accession>A0A2A2D546</accession>
<gene>
    <name evidence="2" type="ORF">CK936_23530</name>
</gene>
<evidence type="ECO:0000256" key="1">
    <source>
        <dbReference type="SAM" id="MobiDB-lite"/>
    </source>
</evidence>
<comment type="caution">
    <text evidence="2">The sequence shown here is derived from an EMBL/GenBank/DDBJ whole genome shotgun (WGS) entry which is preliminary data.</text>
</comment>
<sequence length="123" mass="13561">MAEATIPSQPSAPAAPAPLSHPTVCPSWCRDRQEPAAHHFGPTATWHWSPQYRLSNPRPLEGDVPVILRSELYRSDEESGTGEVKLYLSGETDIDLGRDEADVLIADLDAFVATLRVLRRQMG</sequence>
<dbReference type="RefSeq" id="WP_095582963.1">
    <property type="nucleotide sequence ID" value="NZ_JAJQQS010000026.1"/>
</dbReference>
<feature type="compositionally biased region" description="Low complexity" evidence="1">
    <location>
        <begin position="7"/>
        <end position="22"/>
    </location>
</feature>
<evidence type="ECO:0000313" key="3">
    <source>
        <dbReference type="Proteomes" id="UP000218944"/>
    </source>
</evidence>
<reference evidence="2 3" key="1">
    <citation type="submission" date="2017-08" db="EMBL/GenBank/DDBJ databases">
        <title>Genome sequence of Streptomyces albireticuli NRRL B-1670.</title>
        <authorList>
            <person name="Graham D.E."/>
            <person name="Mahan K.M."/>
            <person name="Klingeman D.M."/>
            <person name="Hettich R.L."/>
            <person name="Parry R.J."/>
            <person name="Spain J.C."/>
        </authorList>
    </citation>
    <scope>NUCLEOTIDE SEQUENCE [LARGE SCALE GENOMIC DNA]</scope>
    <source>
        <strain evidence="2 3">NRRL B-1670</strain>
    </source>
</reference>